<gene>
    <name evidence="2" type="ORF">ANME2D_02112</name>
</gene>
<sequence>MDKREVAKFHNGGLASWCAGILNVLSLAFLIGFIVLFTNPETALGLPSWAWMRRYFGIPGRIHYTLVMLAVLAFIWWLAYWNLI</sequence>
<keyword evidence="1" id="KW-1133">Transmembrane helix</keyword>
<organism evidence="2 3">
    <name type="scientific">Candidatus Methanoperedens nitratireducens</name>
    <dbReference type="NCBI Taxonomy" id="1392998"/>
    <lineage>
        <taxon>Archaea</taxon>
        <taxon>Methanobacteriati</taxon>
        <taxon>Methanobacteriota</taxon>
        <taxon>Stenosarchaea group</taxon>
        <taxon>Methanomicrobia</taxon>
        <taxon>Methanosarcinales</taxon>
        <taxon>ANME-2 cluster</taxon>
        <taxon>Candidatus Methanoperedentaceae</taxon>
        <taxon>Candidatus Methanoperedens</taxon>
    </lineage>
</organism>
<name>A0A062V6I1_9EURY</name>
<reference evidence="2 3" key="1">
    <citation type="journal article" date="2013" name="Nature">
        <title>Anaerobic oxidation of methane coupled to nitrate reduction in a novel archaeal lineage.</title>
        <authorList>
            <person name="Haroon M.F."/>
            <person name="Hu S."/>
            <person name="Shi Y."/>
            <person name="Imelfort M."/>
            <person name="Keller J."/>
            <person name="Hugenholtz P."/>
            <person name="Yuan Z."/>
            <person name="Tyson G.W."/>
        </authorList>
    </citation>
    <scope>NUCLEOTIDE SEQUENCE [LARGE SCALE GENOMIC DNA]</scope>
    <source>
        <strain evidence="2 3">ANME-2d</strain>
    </source>
</reference>
<keyword evidence="1" id="KW-0472">Membrane</keyword>
<evidence type="ECO:0000313" key="2">
    <source>
        <dbReference type="EMBL" id="KCZ71384.1"/>
    </source>
</evidence>
<dbReference type="EMBL" id="JMIY01000005">
    <property type="protein sequence ID" value="KCZ71384.1"/>
    <property type="molecule type" value="Genomic_DNA"/>
</dbReference>
<dbReference type="RefSeq" id="WP_048091301.1">
    <property type="nucleotide sequence ID" value="NZ_JMIY01000005.1"/>
</dbReference>
<evidence type="ECO:0000313" key="3">
    <source>
        <dbReference type="Proteomes" id="UP000027153"/>
    </source>
</evidence>
<keyword evidence="1" id="KW-0812">Transmembrane</keyword>
<keyword evidence="3" id="KW-1185">Reference proteome</keyword>
<feature type="transmembrane region" description="Helical" evidence="1">
    <location>
        <begin position="12"/>
        <end position="37"/>
    </location>
</feature>
<comment type="caution">
    <text evidence="2">The sequence shown here is derived from an EMBL/GenBank/DDBJ whole genome shotgun (WGS) entry which is preliminary data.</text>
</comment>
<proteinExistence type="predicted"/>
<protein>
    <submittedName>
        <fullName evidence="2">Uncharacterized protein</fullName>
    </submittedName>
</protein>
<feature type="transmembrane region" description="Helical" evidence="1">
    <location>
        <begin position="62"/>
        <end position="83"/>
    </location>
</feature>
<dbReference type="Proteomes" id="UP000027153">
    <property type="component" value="Unassembled WGS sequence"/>
</dbReference>
<evidence type="ECO:0000256" key="1">
    <source>
        <dbReference type="SAM" id="Phobius"/>
    </source>
</evidence>
<dbReference type="AlphaFoldDB" id="A0A062V6I1"/>
<dbReference type="OrthoDB" id="111095at2157"/>
<accession>A0A062V6I1</accession>